<accession>A0AAV0UC62</accession>
<dbReference type="InterPro" id="IPR032675">
    <property type="entry name" value="LRR_dom_sf"/>
</dbReference>
<evidence type="ECO:0000313" key="1">
    <source>
        <dbReference type="EMBL" id="CAI5732519.1"/>
    </source>
</evidence>
<dbReference type="SUPFAM" id="SSF52047">
    <property type="entry name" value="RNI-like"/>
    <property type="match status" value="1"/>
</dbReference>
<dbReference type="SMART" id="SM00368">
    <property type="entry name" value="LRR_RI"/>
    <property type="match status" value="2"/>
</dbReference>
<dbReference type="EMBL" id="CANTFL010001166">
    <property type="protein sequence ID" value="CAI5732519.1"/>
    <property type="molecule type" value="Genomic_DNA"/>
</dbReference>
<evidence type="ECO:0000313" key="2">
    <source>
        <dbReference type="Proteomes" id="UP001162031"/>
    </source>
</evidence>
<comment type="caution">
    <text evidence="1">The sequence shown here is derived from an EMBL/GenBank/DDBJ whole genome shotgun (WGS) entry which is preliminary data.</text>
</comment>
<sequence>MRSATLIEIDQSNNVWTQHACAETARGLLANKVLRILYLSNNKCRDEGAVVLAEVLAAGNTTLAYLDMGNNGLTSTGMTPLLKGQSITPLHLFNKLALDAQKKANLALDVAVNKNAQNEDGSYDLQDQG</sequence>
<protein>
    <submittedName>
        <fullName evidence="1">Uncharacterized protein</fullName>
    </submittedName>
</protein>
<organism evidence="1 2">
    <name type="scientific">Hyaloperonospora brassicae</name>
    <name type="common">Brassica downy mildew</name>
    <name type="synonym">Peronospora brassicae</name>
    <dbReference type="NCBI Taxonomy" id="162125"/>
    <lineage>
        <taxon>Eukaryota</taxon>
        <taxon>Sar</taxon>
        <taxon>Stramenopiles</taxon>
        <taxon>Oomycota</taxon>
        <taxon>Peronosporomycetes</taxon>
        <taxon>Peronosporales</taxon>
        <taxon>Peronosporaceae</taxon>
        <taxon>Hyaloperonospora</taxon>
    </lineage>
</organism>
<keyword evidence="2" id="KW-1185">Reference proteome</keyword>
<dbReference type="Gene3D" id="3.80.10.10">
    <property type="entry name" value="Ribonuclease Inhibitor"/>
    <property type="match status" value="1"/>
</dbReference>
<name>A0AAV0UC62_HYABA</name>
<proteinExistence type="predicted"/>
<reference evidence="1" key="1">
    <citation type="submission" date="2022-12" db="EMBL/GenBank/DDBJ databases">
        <authorList>
            <person name="Webb A."/>
        </authorList>
    </citation>
    <scope>NUCLEOTIDE SEQUENCE</scope>
    <source>
        <strain evidence="1">Hp1</strain>
    </source>
</reference>
<dbReference type="InterPro" id="IPR001611">
    <property type="entry name" value="Leu-rich_rpt"/>
</dbReference>
<gene>
    <name evidence="1" type="ORF">HBR001_LOCUS5545</name>
</gene>
<dbReference type="Pfam" id="PF13516">
    <property type="entry name" value="LRR_6"/>
    <property type="match status" value="2"/>
</dbReference>
<dbReference type="Proteomes" id="UP001162031">
    <property type="component" value="Unassembled WGS sequence"/>
</dbReference>
<dbReference type="AlphaFoldDB" id="A0AAV0UC62"/>